<comment type="caution">
    <text evidence="1">The sequence shown here is derived from an EMBL/GenBank/DDBJ whole genome shotgun (WGS) entry which is preliminary data.</text>
</comment>
<reference evidence="1" key="1">
    <citation type="submission" date="2019-12" db="EMBL/GenBank/DDBJ databases">
        <title>Genome sequencing and annotation of Brassica cretica.</title>
        <authorList>
            <person name="Studholme D.J."/>
            <person name="Sarris P.F."/>
        </authorList>
    </citation>
    <scope>NUCLEOTIDE SEQUENCE</scope>
    <source>
        <strain evidence="1">PFS-102/07</strain>
        <tissue evidence="1">Leaf</tissue>
    </source>
</reference>
<gene>
    <name evidence="1" type="ORF">F2Q70_00040338</name>
</gene>
<dbReference type="EMBL" id="QGKY02000190">
    <property type="protein sequence ID" value="KAF2590559.1"/>
    <property type="molecule type" value="Genomic_DNA"/>
</dbReference>
<accession>A0A8S9K8U6</accession>
<evidence type="ECO:0000313" key="1">
    <source>
        <dbReference type="EMBL" id="KAF2590559.1"/>
    </source>
</evidence>
<name>A0A8S9K8U6_BRACR</name>
<protein>
    <submittedName>
        <fullName evidence="1">Uncharacterized protein</fullName>
    </submittedName>
</protein>
<organism evidence="1">
    <name type="scientific">Brassica cretica</name>
    <name type="common">Mustard</name>
    <dbReference type="NCBI Taxonomy" id="69181"/>
    <lineage>
        <taxon>Eukaryota</taxon>
        <taxon>Viridiplantae</taxon>
        <taxon>Streptophyta</taxon>
        <taxon>Embryophyta</taxon>
        <taxon>Tracheophyta</taxon>
        <taxon>Spermatophyta</taxon>
        <taxon>Magnoliopsida</taxon>
        <taxon>eudicotyledons</taxon>
        <taxon>Gunneridae</taxon>
        <taxon>Pentapetalae</taxon>
        <taxon>rosids</taxon>
        <taxon>malvids</taxon>
        <taxon>Brassicales</taxon>
        <taxon>Brassicaceae</taxon>
        <taxon>Brassiceae</taxon>
        <taxon>Brassica</taxon>
    </lineage>
</organism>
<dbReference type="AlphaFoldDB" id="A0A8S9K8U6"/>
<proteinExistence type="predicted"/>
<sequence>MIACSISRLTLACSMAVNLALSITFSNSSTPPVSSLYALDLLLPATFFVALRAYSVSLFLITPSLSTACSVAL</sequence>